<dbReference type="Gene3D" id="3.40.50.410">
    <property type="entry name" value="von Willebrand factor, type A domain"/>
    <property type="match status" value="1"/>
</dbReference>
<accession>A0A3P3F043</accession>
<dbReference type="InterPro" id="IPR028087">
    <property type="entry name" value="Tad_N"/>
</dbReference>
<gene>
    <name evidence="2" type="ORF">EH240_31625</name>
</gene>
<dbReference type="RefSeq" id="WP_125005921.1">
    <property type="nucleotide sequence ID" value="NZ_RQXT01000060.1"/>
</dbReference>
<dbReference type="Proteomes" id="UP000273786">
    <property type="component" value="Unassembled WGS sequence"/>
</dbReference>
<feature type="domain" description="Putative Flp pilus-assembly TadG-like N-terminal" evidence="1">
    <location>
        <begin position="11"/>
        <end position="58"/>
    </location>
</feature>
<dbReference type="EMBL" id="RQXT01000060">
    <property type="protein sequence ID" value="RRH92004.1"/>
    <property type="molecule type" value="Genomic_DNA"/>
</dbReference>
<keyword evidence="3" id="KW-1185">Reference proteome</keyword>
<dbReference type="Pfam" id="PF13400">
    <property type="entry name" value="Tad"/>
    <property type="match status" value="1"/>
</dbReference>
<protein>
    <submittedName>
        <fullName evidence="2">TadE/TadG family protein</fullName>
    </submittedName>
</protein>
<evidence type="ECO:0000313" key="2">
    <source>
        <dbReference type="EMBL" id="RRH92004.1"/>
    </source>
</evidence>
<dbReference type="OrthoDB" id="7522752at2"/>
<name>A0A3P3F043_9HYPH</name>
<dbReference type="AlphaFoldDB" id="A0A3P3F043"/>
<dbReference type="InterPro" id="IPR036465">
    <property type="entry name" value="vWFA_dom_sf"/>
</dbReference>
<evidence type="ECO:0000259" key="1">
    <source>
        <dbReference type="Pfam" id="PF13400"/>
    </source>
</evidence>
<dbReference type="SUPFAM" id="SSF53300">
    <property type="entry name" value="vWA-like"/>
    <property type="match status" value="1"/>
</dbReference>
<sequence length="623" mass="68055">MVRRFLGDRRGNFALLTVITMVPLMGAVALAVDYTELVREKQETLNALDAAGIAAAQQIVSGASDTDTKAFAKNFFEANLTHVSPADTLLNVTLPNSGGTLKLCAHLHYHPYFLPAAAMLIGKTASDTNFTACSEVRLKNTLEVALVLDNSGSMDETGFGTSKKRLTVLKDFAKGLIDLVAAQARTISQLNEPVQFALVPFAASVNVGPDYYYDPTKRADWLDLQGLSPIHHENFNWKSFPQTTTSTCSDASDKCVQSLNGMWIARGNNWGTQKDQPLTRFTLFEQTKYRINSTTTAPLTKWGGCIESRPYPCNIDDTQPNAGNPATLFVPMFAPDEAGEAWTTSAIASNQLNLFNAPNSWWNDDTSQTGAAKARQMNMTKYFKLRPANKSTPSGKGPNYSCTTTPITPLTDVTVDAQRDALKTAIVSMVANGATNVPEAMAWGWRVLSSSPPFTKGRSEAERGNDKVIIVLTDGANTYYTPGSLRLSDDASNQSTYSAYGYASTDYDGQPGVKRIFKGTTGSVSYDNSSYTAAMNQHFVRDSKSVSTVCQNAVDHNLIVMTIALDLNENDTTEKKQIQALKDCASESRFTSGKKLFWNTRSDEMEEVKKEIADELSNLRIVS</sequence>
<proteinExistence type="predicted"/>
<reference evidence="2 3" key="1">
    <citation type="submission" date="2018-11" db="EMBL/GenBank/DDBJ databases">
        <title>the genome of Mesorhizobium tamadayense DSM 28320.</title>
        <authorList>
            <person name="Gao J."/>
        </authorList>
    </citation>
    <scope>NUCLEOTIDE SEQUENCE [LARGE SCALE GENOMIC DNA]</scope>
    <source>
        <strain evidence="2 3">DSM 28320</strain>
    </source>
</reference>
<comment type="caution">
    <text evidence="2">The sequence shown here is derived from an EMBL/GenBank/DDBJ whole genome shotgun (WGS) entry which is preliminary data.</text>
</comment>
<organism evidence="2 3">
    <name type="scientific">Mesorhizobium tamadayense</name>
    <dbReference type="NCBI Taxonomy" id="425306"/>
    <lineage>
        <taxon>Bacteria</taxon>
        <taxon>Pseudomonadati</taxon>
        <taxon>Pseudomonadota</taxon>
        <taxon>Alphaproteobacteria</taxon>
        <taxon>Hyphomicrobiales</taxon>
        <taxon>Phyllobacteriaceae</taxon>
        <taxon>Mesorhizobium</taxon>
    </lineage>
</organism>
<evidence type="ECO:0000313" key="3">
    <source>
        <dbReference type="Proteomes" id="UP000273786"/>
    </source>
</evidence>